<dbReference type="PANTHER" id="PTHR47429">
    <property type="entry name" value="PROTEIN TWIN LOV 1"/>
    <property type="match status" value="1"/>
</dbReference>
<feature type="compositionally biased region" description="Polar residues" evidence="4">
    <location>
        <begin position="60"/>
        <end position="73"/>
    </location>
</feature>
<dbReference type="GO" id="GO:0005634">
    <property type="term" value="C:nucleus"/>
    <property type="evidence" value="ECO:0007669"/>
    <property type="project" value="TreeGrafter"/>
</dbReference>
<name>A0A0D1YT96_9EURO</name>
<dbReference type="Proteomes" id="UP000053599">
    <property type="component" value="Unassembled WGS sequence"/>
</dbReference>
<evidence type="ECO:0000259" key="5">
    <source>
        <dbReference type="PROSITE" id="PS50113"/>
    </source>
</evidence>
<reference evidence="7 8" key="1">
    <citation type="submission" date="2015-01" db="EMBL/GenBank/DDBJ databases">
        <title>The Genome Sequence of Exophiala sideris CBS121828.</title>
        <authorList>
            <consortium name="The Broad Institute Genomics Platform"/>
            <person name="Cuomo C."/>
            <person name="de Hoog S."/>
            <person name="Gorbushina A."/>
            <person name="Stielow B."/>
            <person name="Teixiera M."/>
            <person name="Abouelleil A."/>
            <person name="Chapman S.B."/>
            <person name="Priest M."/>
            <person name="Young S.K."/>
            <person name="Wortman J."/>
            <person name="Nusbaum C."/>
            <person name="Birren B."/>
        </authorList>
    </citation>
    <scope>NUCLEOTIDE SEQUENCE [LARGE SCALE GENOMIC DNA]</scope>
    <source>
        <strain evidence="7 8">CBS 121828</strain>
    </source>
</reference>
<dbReference type="Gene3D" id="1.10.167.10">
    <property type="entry name" value="Regulator of G-protein Signalling 4, domain 2"/>
    <property type="match status" value="1"/>
</dbReference>
<dbReference type="InterPro" id="IPR035965">
    <property type="entry name" value="PAS-like_dom_sf"/>
</dbReference>
<dbReference type="NCBIfam" id="TIGR00229">
    <property type="entry name" value="sensory_box"/>
    <property type="match status" value="1"/>
</dbReference>
<dbReference type="PANTHER" id="PTHR47429:SF2">
    <property type="entry name" value="PROTEIN TWIN LOV 1"/>
    <property type="match status" value="1"/>
</dbReference>
<dbReference type="EMBL" id="KN846951">
    <property type="protein sequence ID" value="KIV85847.1"/>
    <property type="molecule type" value="Genomic_DNA"/>
</dbReference>
<keyword evidence="3" id="KW-0157">Chromophore</keyword>
<dbReference type="PROSITE" id="PS50132">
    <property type="entry name" value="RGS"/>
    <property type="match status" value="1"/>
</dbReference>
<dbReference type="Pfam" id="PF00615">
    <property type="entry name" value="RGS"/>
    <property type="match status" value="1"/>
</dbReference>
<feature type="domain" description="PAC" evidence="5">
    <location>
        <begin position="347"/>
        <end position="400"/>
    </location>
</feature>
<evidence type="ECO:0000256" key="1">
    <source>
        <dbReference type="ARBA" id="ARBA00022630"/>
    </source>
</evidence>
<dbReference type="InterPro" id="IPR044926">
    <property type="entry name" value="RGS_subdomain_2"/>
</dbReference>
<dbReference type="HOGENOM" id="CLU_016398_1_0_1"/>
<dbReference type="PROSITE" id="PS50113">
    <property type="entry name" value="PAC"/>
    <property type="match status" value="1"/>
</dbReference>
<feature type="compositionally biased region" description="Basic and acidic residues" evidence="4">
    <location>
        <begin position="46"/>
        <end position="59"/>
    </location>
</feature>
<evidence type="ECO:0000256" key="2">
    <source>
        <dbReference type="ARBA" id="ARBA00022643"/>
    </source>
</evidence>
<keyword evidence="1" id="KW-0285">Flavoprotein</keyword>
<feature type="domain" description="RGS" evidence="6">
    <location>
        <begin position="149"/>
        <end position="262"/>
    </location>
</feature>
<feature type="region of interest" description="Disordered" evidence="4">
    <location>
        <begin position="116"/>
        <end position="138"/>
    </location>
</feature>
<sequence>MEPPAIPYNPHNRLFRDFTGEPTSNSVASRRQMGLHAPLGSPVRRPSYEARADSARSAEGRTSSFRSQRTKSPTVGELHEARGLHSELASPAEKSDYDDLQKLDFNLGAIDEGNSSAASVNSISRASQATGATSTSKSSRLPDFFAHEVFQTVLHNPTTSHQLLKYSQSRLAGENLEFLEKVDRYNALLNDVANNMFEIHRDFISVNAANQINIPDSILIKVNKDLKAALATTLPRLESVFVDAQNDIERLVAMDIYPRFVRHQMTMSAAKALASNRGKYAGLGDCFVLTDPAKADNPIVFASDGFVKVTGYERNEIIPRNCRFLQNRHTDKSAVGRLRDAIAKREESVELLLNQRKTGEPFWNLLYTAPLFDAHGNVVFFIGGQINCSTTVHNQSDVLRILAMSNDTDEKAANGAISPPPVEQKQRPRASRLFSSFRSKQITEPQGPPGMEEAMINKLEKMNLKKQMDTFYTAYSKYIVINYSTFYISFYSAGIATMLYPTKPVPKNTVSQIVGMDIFRFLEAHAKSKLGSEFKQRVRTSLKMGHATSMDVTLCTRRHMGFERFATHWTPLKNEAHEVGFVILTLGSYQD</sequence>
<dbReference type="InterPro" id="IPR036305">
    <property type="entry name" value="RGS_sf"/>
</dbReference>
<proteinExistence type="predicted"/>
<accession>A0A0D1YT96</accession>
<gene>
    <name evidence="7" type="ORF">PV11_01501</name>
</gene>
<evidence type="ECO:0000313" key="8">
    <source>
        <dbReference type="Proteomes" id="UP000053599"/>
    </source>
</evidence>
<dbReference type="OrthoDB" id="447251at2759"/>
<organism evidence="7 8">
    <name type="scientific">Exophiala sideris</name>
    <dbReference type="NCBI Taxonomy" id="1016849"/>
    <lineage>
        <taxon>Eukaryota</taxon>
        <taxon>Fungi</taxon>
        <taxon>Dikarya</taxon>
        <taxon>Ascomycota</taxon>
        <taxon>Pezizomycotina</taxon>
        <taxon>Eurotiomycetes</taxon>
        <taxon>Chaetothyriomycetidae</taxon>
        <taxon>Chaetothyriales</taxon>
        <taxon>Herpotrichiellaceae</taxon>
        <taxon>Exophiala</taxon>
    </lineage>
</organism>
<dbReference type="CDD" id="cd00130">
    <property type="entry name" value="PAS"/>
    <property type="match status" value="1"/>
</dbReference>
<dbReference type="SUPFAM" id="SSF48097">
    <property type="entry name" value="Regulator of G-protein signaling, RGS"/>
    <property type="match status" value="1"/>
</dbReference>
<protein>
    <recommendedName>
        <fullName evidence="9">RGS domain-containing protein</fullName>
    </recommendedName>
</protein>
<feature type="region of interest" description="Disordered" evidence="4">
    <location>
        <begin position="1"/>
        <end position="93"/>
    </location>
</feature>
<evidence type="ECO:0008006" key="9">
    <source>
        <dbReference type="Google" id="ProtNLM"/>
    </source>
</evidence>
<evidence type="ECO:0000256" key="3">
    <source>
        <dbReference type="ARBA" id="ARBA00022991"/>
    </source>
</evidence>
<dbReference type="STRING" id="1016849.A0A0D1YT96"/>
<dbReference type="InterPro" id="IPR000014">
    <property type="entry name" value="PAS"/>
</dbReference>
<dbReference type="AlphaFoldDB" id="A0A0D1YT96"/>
<dbReference type="InterPro" id="IPR000700">
    <property type="entry name" value="PAS-assoc_C"/>
</dbReference>
<dbReference type="SMART" id="SM00315">
    <property type="entry name" value="RGS"/>
    <property type="match status" value="1"/>
</dbReference>
<dbReference type="InterPro" id="IPR016137">
    <property type="entry name" value="RGS"/>
</dbReference>
<evidence type="ECO:0000259" key="6">
    <source>
        <dbReference type="PROSITE" id="PS50132"/>
    </source>
</evidence>
<evidence type="ECO:0000256" key="4">
    <source>
        <dbReference type="SAM" id="MobiDB-lite"/>
    </source>
</evidence>
<dbReference type="SUPFAM" id="SSF55785">
    <property type="entry name" value="PYP-like sensor domain (PAS domain)"/>
    <property type="match status" value="1"/>
</dbReference>
<dbReference type="Gene3D" id="3.30.450.20">
    <property type="entry name" value="PAS domain"/>
    <property type="match status" value="1"/>
</dbReference>
<evidence type="ECO:0000313" key="7">
    <source>
        <dbReference type="EMBL" id="KIV85847.1"/>
    </source>
</evidence>
<keyword evidence="2" id="KW-0288">FMN</keyword>
<dbReference type="PRINTS" id="PR01301">
    <property type="entry name" value="RGSPROTEIN"/>
</dbReference>
<dbReference type="Pfam" id="PF13426">
    <property type="entry name" value="PAS_9"/>
    <property type="match status" value="1"/>
</dbReference>